<dbReference type="PANTHER" id="PTHR34070:SF1">
    <property type="entry name" value="DNA ALKYLATION REPAIR PROTEIN"/>
    <property type="match status" value="1"/>
</dbReference>
<dbReference type="Proteomes" id="UP000231198">
    <property type="component" value="Unassembled WGS sequence"/>
</dbReference>
<proteinExistence type="predicted"/>
<protein>
    <submittedName>
        <fullName evidence="1">DNA alkylation repair protein</fullName>
    </submittedName>
</protein>
<evidence type="ECO:0000313" key="2">
    <source>
        <dbReference type="Proteomes" id="UP000231198"/>
    </source>
</evidence>
<comment type="caution">
    <text evidence="1">The sequence shown here is derived from an EMBL/GenBank/DDBJ whole genome shotgun (WGS) entry which is preliminary data.</text>
</comment>
<dbReference type="InterPro" id="IPR016024">
    <property type="entry name" value="ARM-type_fold"/>
</dbReference>
<dbReference type="PANTHER" id="PTHR34070">
    <property type="entry name" value="ARMADILLO-TYPE FOLD"/>
    <property type="match status" value="1"/>
</dbReference>
<evidence type="ECO:0000313" key="1">
    <source>
        <dbReference type="EMBL" id="PIS15509.1"/>
    </source>
</evidence>
<dbReference type="Pfam" id="PF08713">
    <property type="entry name" value="DNA_alkylation"/>
    <property type="match status" value="1"/>
</dbReference>
<dbReference type="SUPFAM" id="SSF48371">
    <property type="entry name" value="ARM repeat"/>
    <property type="match status" value="1"/>
</dbReference>
<accession>A0A2H0WUA4</accession>
<gene>
    <name evidence="1" type="ORF">COT62_03335</name>
</gene>
<sequence>MLKKIKRELLRLKNPSKAKMFLRFFKTGKGEYGEGDVFLGITVPLQRSIAKKYLDLNLKDVQDLLSSKIHEHRLVSLLILIFKYKKADELEKKEIVDFYLKNTKNINNWDLVDLSAGYIVGDYLFQFKKDTSVLYKLAKSKNLWERRIAIMSTFAYIKNDHFKDVLSISEILLNDPHDLIHKAVGWMLREIGKRNKKVEVNFLNKHYREMPRTMLRYAIEKFTIEEKSFYMKKDAI</sequence>
<dbReference type="InterPro" id="IPR014825">
    <property type="entry name" value="DNA_alkylation"/>
</dbReference>
<dbReference type="Gene3D" id="1.25.10.90">
    <property type="match status" value="1"/>
</dbReference>
<name>A0A2H0WUA4_9BACT</name>
<dbReference type="EMBL" id="PEZG01000072">
    <property type="protein sequence ID" value="PIS15509.1"/>
    <property type="molecule type" value="Genomic_DNA"/>
</dbReference>
<reference evidence="2" key="1">
    <citation type="submission" date="2017-09" db="EMBL/GenBank/DDBJ databases">
        <title>Depth-based differentiation of microbial function through sediment-hosted aquifers and enrichment of novel symbionts in the deep terrestrial subsurface.</title>
        <authorList>
            <person name="Probst A.J."/>
            <person name="Ladd B."/>
            <person name="Jarett J.K."/>
            <person name="Geller-Mcgrath D.E."/>
            <person name="Sieber C.M.K."/>
            <person name="Emerson J.B."/>
            <person name="Anantharaman K."/>
            <person name="Thomas B.C."/>
            <person name="Malmstrom R."/>
            <person name="Stieglmeier M."/>
            <person name="Klingl A."/>
            <person name="Woyke T."/>
            <person name="Ryan C.M."/>
            <person name="Banfield J.F."/>
        </authorList>
    </citation>
    <scope>NUCLEOTIDE SEQUENCE [LARGE SCALE GENOMIC DNA]</scope>
</reference>
<dbReference type="CDD" id="cd06561">
    <property type="entry name" value="AlkD_like"/>
    <property type="match status" value="1"/>
</dbReference>
<dbReference type="AlphaFoldDB" id="A0A2H0WUA4"/>
<organism evidence="1 2">
    <name type="scientific">Candidatus Roizmanbacteria bacterium CG09_land_8_20_14_0_10_41_9</name>
    <dbReference type="NCBI Taxonomy" id="1974850"/>
    <lineage>
        <taxon>Bacteria</taxon>
        <taxon>Candidatus Roizmaniibacteriota</taxon>
    </lineage>
</organism>